<dbReference type="Proteomes" id="UP000515312">
    <property type="component" value="Chromosome"/>
</dbReference>
<dbReference type="EMBL" id="CP060394">
    <property type="protein sequence ID" value="QNI30649.1"/>
    <property type="molecule type" value="Genomic_DNA"/>
</dbReference>
<keyword evidence="2" id="KW-1185">Reference proteome</keyword>
<dbReference type="KEGG" id="adin:H7849_16085"/>
<evidence type="ECO:0000313" key="2">
    <source>
        <dbReference type="Proteomes" id="UP000515312"/>
    </source>
</evidence>
<accession>A0A7G8BDM9</accession>
<dbReference type="RefSeq" id="WP_186740674.1">
    <property type="nucleotide sequence ID" value="NZ_CP060394.1"/>
</dbReference>
<reference evidence="1 2" key="1">
    <citation type="submission" date="2020-08" db="EMBL/GenBank/DDBJ databases">
        <title>Edaphobacter telluris sp. nov. and Acidobacterium dinghuensis sp. nov., two acidobacteria isolated from forest soil.</title>
        <authorList>
            <person name="Fu J."/>
            <person name="Qiu L."/>
        </authorList>
    </citation>
    <scope>NUCLEOTIDE SEQUENCE [LARGE SCALE GENOMIC DNA]</scope>
    <source>
        <strain evidence="1">4Y35</strain>
    </source>
</reference>
<proteinExistence type="predicted"/>
<gene>
    <name evidence="1" type="ORF">H7849_16085</name>
</gene>
<name>A0A7G8BDM9_9BACT</name>
<organism evidence="1 2">
    <name type="scientific">Alloacidobacterium dinghuense</name>
    <dbReference type="NCBI Taxonomy" id="2763107"/>
    <lineage>
        <taxon>Bacteria</taxon>
        <taxon>Pseudomonadati</taxon>
        <taxon>Acidobacteriota</taxon>
        <taxon>Terriglobia</taxon>
        <taxon>Terriglobales</taxon>
        <taxon>Acidobacteriaceae</taxon>
        <taxon>Alloacidobacterium</taxon>
    </lineage>
</organism>
<protein>
    <submittedName>
        <fullName evidence="1">Uncharacterized protein</fullName>
    </submittedName>
</protein>
<sequence>MSLLNNYVKQWRDESRRLGAFSLLIELKRADFLLDIADHIFDIERRENLRKDAVKSYNTVVVVLAAESLSPTERSNVNRRLDSLRTRLQRLGIVIERNDDGELKAG</sequence>
<evidence type="ECO:0000313" key="1">
    <source>
        <dbReference type="EMBL" id="QNI30649.1"/>
    </source>
</evidence>
<dbReference type="AlphaFoldDB" id="A0A7G8BDM9"/>